<dbReference type="Pfam" id="PF12530">
    <property type="entry name" value="DUF3730"/>
    <property type="match status" value="2"/>
</dbReference>
<dbReference type="EMBL" id="JAYMYR010000005">
    <property type="protein sequence ID" value="KAK7365186.1"/>
    <property type="molecule type" value="Genomic_DNA"/>
</dbReference>
<keyword evidence="3" id="KW-1185">Reference proteome</keyword>
<evidence type="ECO:0000313" key="2">
    <source>
        <dbReference type="EMBL" id="KAK7365186.1"/>
    </source>
</evidence>
<comment type="caution">
    <text evidence="2">The sequence shown here is derived from an EMBL/GenBank/DDBJ whole genome shotgun (WGS) entry which is preliminary data.</text>
</comment>
<organism evidence="2 3">
    <name type="scientific">Phaseolus coccineus</name>
    <name type="common">Scarlet runner bean</name>
    <name type="synonym">Phaseolus multiflorus</name>
    <dbReference type="NCBI Taxonomy" id="3886"/>
    <lineage>
        <taxon>Eukaryota</taxon>
        <taxon>Viridiplantae</taxon>
        <taxon>Streptophyta</taxon>
        <taxon>Embryophyta</taxon>
        <taxon>Tracheophyta</taxon>
        <taxon>Spermatophyta</taxon>
        <taxon>Magnoliopsida</taxon>
        <taxon>eudicotyledons</taxon>
        <taxon>Gunneridae</taxon>
        <taxon>Pentapetalae</taxon>
        <taxon>rosids</taxon>
        <taxon>fabids</taxon>
        <taxon>Fabales</taxon>
        <taxon>Fabaceae</taxon>
        <taxon>Papilionoideae</taxon>
        <taxon>50 kb inversion clade</taxon>
        <taxon>NPAAA clade</taxon>
        <taxon>indigoferoid/millettioid clade</taxon>
        <taxon>Phaseoleae</taxon>
        <taxon>Phaseolus</taxon>
    </lineage>
</organism>
<evidence type="ECO:0000259" key="1">
    <source>
        <dbReference type="Pfam" id="PF12530"/>
    </source>
</evidence>
<protein>
    <recommendedName>
        <fullName evidence="1">DUF3730 domain-containing protein</fullName>
    </recommendedName>
</protein>
<dbReference type="InterPro" id="IPR016024">
    <property type="entry name" value="ARM-type_fold"/>
</dbReference>
<name>A0AAN9N3W5_PHACN</name>
<feature type="domain" description="DUF3730" evidence="1">
    <location>
        <begin position="85"/>
        <end position="350"/>
    </location>
</feature>
<dbReference type="InterPro" id="IPR045163">
    <property type="entry name" value="Focadhesin/RST1"/>
</dbReference>
<gene>
    <name evidence="2" type="ORF">VNO80_14045</name>
</gene>
<reference evidence="2 3" key="1">
    <citation type="submission" date="2024-01" db="EMBL/GenBank/DDBJ databases">
        <title>The genomes of 5 underutilized Papilionoideae crops provide insights into root nodulation and disease resistanc.</title>
        <authorList>
            <person name="Jiang F."/>
        </authorList>
    </citation>
    <scope>NUCLEOTIDE SEQUENCE [LARGE SCALE GENOMIC DNA]</scope>
    <source>
        <strain evidence="2">JINMINGXINNONG_FW02</strain>
        <tissue evidence="2">Leaves</tissue>
    </source>
</reference>
<feature type="domain" description="DUF3730" evidence="1">
    <location>
        <begin position="539"/>
        <end position="761"/>
    </location>
</feature>
<sequence length="1868" mass="207868">MESYGPLLEKTRVPQPGLQKLAVESIFSKLRSAPKHLDPESEPGRRAIFLCLTSPSPHVVDHSVRLLCRLAADSVVAVARASVDLQAALEGSDPKLVPVFVKGLGFLARHDFRNNASSHSASSSSSHTHPFVRVLLCRPEVQSELLQQVVLFMLQNKQVGMVRVCEFLRPLLDVSITKLLVLESSSSSFAMQLVSSMVTFCCSFPHESMPVFKLLIECLKYLPHEGSEDYRKLIFIVEHMVEAYIVVLKSLAGKKSLITEAQLCAVEFLETILSLSTCLQWHPGGHEPVCELFMRLLTVQKDIGLAWLPGLSSTIVSLFIIIVQSELEHEQISILKLLLLILKWKYDSDTAISGAEFSLLFEETLFLLPILSLMSSPSKSVKGLATDLLHLLEKLLANMFVAPKDKLILEEGVHYLSTPGIIVFRLLCHLWYQDGESSSRTSLLKLALPGLNQSEVMYDRPASWVSHLRGFCLSIVDQRKSSLPLSHSQEVFLNETPLLLSAVLNVLLIHPSMGAASVDSLSSIAIMDPKLGVPLLLTIMFYSNIFRRNDVNCHDMLLKVFEMLPSLASHSAMIPLVVQTILPMLNKDAKVSLYSTATRLLCRTWETNDRAFGSLQGVLLPKGFTNFTSEREICISMAASIRDVCHRSPDRGVDLILSVSSCIENQDRVIKALGLQSLAFLCEADVIDFYTAWDVIAKHVQGYKDDPILAHSLCLLLRWGAMDAEAYSEASKSVLPIVWNVVTSSQDRQWAKARISALESLSQYEVSQLENSIPDFKKMILELFFSETNPNVLKAMEDFHVKIIAYEHINRRRLVKEKRVTGSKIEKLMNVFPQVIFSSGKIKETRELPGAALICFSFTPKDVNEHQASKRLRDVHTGYEISLVEVAASLQLSRNILLALMALQSWKGFVRRWMKAYTLSYDAKAQLSVLDKTSKAASDILKSMMAIADEAIPRAAENIALAIGALCVVLPPSVHTVKSAASKFLLEWLLQHEHEHRQWSAAISLGLISSCLHVTDHKQRYHNITGLLEVLFDGRSSLVKGACGVGLGFSCQDLLTRVETSVTSTVMKETEKIPESELLGRIITSLATMIQQRTRCSSDVLDSLCSCFPLGSYDISGKAYEQISDNTEDLEEDIWGVAGLVLGLANSISAIYRAGELETVIKIKNLVISWLPYVHSLVEIKTFQGKESEIVLALGSCIALPTIVAFCQRMELMDDAELDHIVIAFKELISELISVKKSGILHHSMLMASCAGAGTVLSCILNEGVYSIEAEHVKCLLELFRKCYVNPFPFLVHLGGMLGVVNAIGAGAEILVNMNFPKYTRQSDYQKESSSIMGPLLSSSDFEPYLTSLVQELFLVAQNSDTQQLQQFASWVLAFLRHHLWSRELLGVDSDSSVAETSSKSVSHSFSEDSVVLKLSLWLMDFKYTEPETVIHNDTVIAVLRCLSRAPRLPSLDWGSIIRRCMRYEVKVVELLPKDSTCKNGTLREESTMFAMAHANQFDSLLTFLDELSDFSRLRTLEINLQSCLLNHLADLVKVFSNSRLEKLFGDVSNHLLSFTSYIESGTYHKSLLCISCWKGLYECLDEVSVDTSSHISHIESCMEVLFTLLPAVQSSVSVVSGDVNSAEEWSEAVRCLGKAPESWLLDFLKVSHEEFVQSAGKSVEIQKKVCAKIKLVKTGSLPVTELGKMKSYILNSQSQGLWDILFEVVAVLYRAEGSIKKQWLIDAVEISCVSSFPSTALQFLGLLSAACCKYMPFMIVDQQMVVNDLPVTLVSLLADQSWNVVAETVVSHLFSSTERIYNWAAQIADGSYIPGSQPIDESENQMAVFLFKVMHHTCVLLKSYLPLDKQLRLSSMVIARDGNYSPENTRL</sequence>
<dbReference type="InterPro" id="IPR022542">
    <property type="entry name" value="FOCAD/RST1_DUF3730"/>
</dbReference>
<accession>A0AAN9N3W5</accession>
<proteinExistence type="predicted"/>
<dbReference type="GO" id="GO:0060147">
    <property type="term" value="P:regulation of post-transcriptional gene silencing"/>
    <property type="evidence" value="ECO:0007669"/>
    <property type="project" value="InterPro"/>
</dbReference>
<dbReference type="SUPFAM" id="SSF48371">
    <property type="entry name" value="ARM repeat"/>
    <property type="match status" value="2"/>
</dbReference>
<dbReference type="PANTHER" id="PTHR16212:SF4">
    <property type="entry name" value="FOCADHESIN"/>
    <property type="match status" value="1"/>
</dbReference>
<dbReference type="Proteomes" id="UP001374584">
    <property type="component" value="Unassembled WGS sequence"/>
</dbReference>
<dbReference type="PANTHER" id="PTHR16212">
    <property type="entry name" value="FOCADHESIN FAMILY MEMBER"/>
    <property type="match status" value="1"/>
</dbReference>
<evidence type="ECO:0000313" key="3">
    <source>
        <dbReference type="Proteomes" id="UP001374584"/>
    </source>
</evidence>